<dbReference type="AlphaFoldDB" id="A0A9P5TSY5"/>
<reference evidence="2" key="1">
    <citation type="submission" date="2020-11" db="EMBL/GenBank/DDBJ databases">
        <authorList>
            <consortium name="DOE Joint Genome Institute"/>
            <person name="Ahrendt S."/>
            <person name="Riley R."/>
            <person name="Andreopoulos W."/>
            <person name="LaButti K."/>
            <person name="Pangilinan J."/>
            <person name="Ruiz-duenas F.J."/>
            <person name="Barrasa J.M."/>
            <person name="Sanchez-Garcia M."/>
            <person name="Camarero S."/>
            <person name="Miyauchi S."/>
            <person name="Serrano A."/>
            <person name="Linde D."/>
            <person name="Babiker R."/>
            <person name="Drula E."/>
            <person name="Ayuso-Fernandez I."/>
            <person name="Pacheco R."/>
            <person name="Padilla G."/>
            <person name="Ferreira P."/>
            <person name="Barriuso J."/>
            <person name="Kellner H."/>
            <person name="Castanera R."/>
            <person name="Alfaro M."/>
            <person name="Ramirez L."/>
            <person name="Pisabarro A.G."/>
            <person name="Kuo A."/>
            <person name="Tritt A."/>
            <person name="Lipzen A."/>
            <person name="He G."/>
            <person name="Yan M."/>
            <person name="Ng V."/>
            <person name="Cullen D."/>
            <person name="Martin F."/>
            <person name="Rosso M.-N."/>
            <person name="Henrissat B."/>
            <person name="Hibbett D."/>
            <person name="Martinez A.T."/>
            <person name="Grigoriev I.V."/>
        </authorList>
    </citation>
    <scope>NUCLEOTIDE SEQUENCE</scope>
    <source>
        <strain evidence="2">AH 44721</strain>
    </source>
</reference>
<feature type="transmembrane region" description="Helical" evidence="1">
    <location>
        <begin position="520"/>
        <end position="539"/>
    </location>
</feature>
<accession>A0A9P5TSY5</accession>
<evidence type="ECO:0000256" key="1">
    <source>
        <dbReference type="SAM" id="Phobius"/>
    </source>
</evidence>
<feature type="transmembrane region" description="Helical" evidence="1">
    <location>
        <begin position="256"/>
        <end position="278"/>
    </location>
</feature>
<dbReference type="OrthoDB" id="5327148at2759"/>
<feature type="transmembrane region" description="Helical" evidence="1">
    <location>
        <begin position="175"/>
        <end position="194"/>
    </location>
</feature>
<evidence type="ECO:0000313" key="3">
    <source>
        <dbReference type="Proteomes" id="UP000724874"/>
    </source>
</evidence>
<proteinExistence type="predicted"/>
<dbReference type="EMBL" id="JADNYJ010000003">
    <property type="protein sequence ID" value="KAF8912174.1"/>
    <property type="molecule type" value="Genomic_DNA"/>
</dbReference>
<evidence type="ECO:0000313" key="2">
    <source>
        <dbReference type="EMBL" id="KAF8912174.1"/>
    </source>
</evidence>
<keyword evidence="1" id="KW-1133">Transmembrane helix</keyword>
<name>A0A9P5TSY5_GYMJU</name>
<protein>
    <submittedName>
        <fullName evidence="2">Uncharacterized protein</fullName>
    </submittedName>
</protein>
<sequence>MRPNTSAVTVTAALTAPLYKQSLLILGLVYYPSLPSLVQDQALFSPSSPYISRDERRCWATCFNSFTSYEHTSSPRSNESHSHTTPIQTILRSIATFKTKNHHVTSSSNPIYELERRPCAQLDLPHLGFLKHNLGHGHQHQGVNTFEAEKGSDDNSTMLDCDYIMGSTVPNQPAGVFWAIVSSLLVIFQTIILFRKFDFLWTNSPSHINLVSEVSWPMAFFDKYFPVLGTKFGLGPLGIFQGLIATQILSHHVDDFTLVSAFFLFSLGCLNMLLGLIFREHAKSKRSITEWRAEAKGVLPTHIDSRPVFINSTSFVSHVFGGQEKPSTPWPQQPQVMVHHETTSDAQSYKSTEKVGYGFGRQGEKAAGLRGFILQKPEESLPRYVSPAPAQLSPRSRVVRLAHPPPRASTPQRGLACPFLLEGLSLRIGTALPIRMEEHLLSGPVLLLSKRAKCNCTHLSSFSVTGRRKPCSTPASLPGAWSPICEHHHVAKLPHAATTQDTPLTFVHLGLCHPRLFKHLTIHLLATITAVRTLLYYLWGFAPTAFSQSSCRYIHTFL</sequence>
<comment type="caution">
    <text evidence="2">The sequence shown here is derived from an EMBL/GenBank/DDBJ whole genome shotgun (WGS) entry which is preliminary data.</text>
</comment>
<keyword evidence="3" id="KW-1185">Reference proteome</keyword>
<keyword evidence="1" id="KW-0812">Transmembrane</keyword>
<keyword evidence="1" id="KW-0472">Membrane</keyword>
<gene>
    <name evidence="2" type="ORF">CPB84DRAFT_760324</name>
</gene>
<organism evidence="2 3">
    <name type="scientific">Gymnopilus junonius</name>
    <name type="common">Spectacular rustgill mushroom</name>
    <name type="synonym">Gymnopilus spectabilis subsp. junonius</name>
    <dbReference type="NCBI Taxonomy" id="109634"/>
    <lineage>
        <taxon>Eukaryota</taxon>
        <taxon>Fungi</taxon>
        <taxon>Dikarya</taxon>
        <taxon>Basidiomycota</taxon>
        <taxon>Agaricomycotina</taxon>
        <taxon>Agaricomycetes</taxon>
        <taxon>Agaricomycetidae</taxon>
        <taxon>Agaricales</taxon>
        <taxon>Agaricineae</taxon>
        <taxon>Hymenogastraceae</taxon>
        <taxon>Gymnopilus</taxon>
    </lineage>
</organism>
<dbReference type="Proteomes" id="UP000724874">
    <property type="component" value="Unassembled WGS sequence"/>
</dbReference>